<dbReference type="AlphaFoldDB" id="A0AAE0Z653"/>
<accession>A0AAE0Z653</accession>
<comment type="caution">
    <text evidence="2">The sequence shown here is derived from an EMBL/GenBank/DDBJ whole genome shotgun (WGS) entry which is preliminary data.</text>
</comment>
<reference evidence="2" key="1">
    <citation type="journal article" date="2023" name="G3 (Bethesda)">
        <title>A reference genome for the long-term kleptoplast-retaining sea slug Elysia crispata morphotype clarki.</title>
        <authorList>
            <person name="Eastman K.E."/>
            <person name="Pendleton A.L."/>
            <person name="Shaikh M.A."/>
            <person name="Suttiyut T."/>
            <person name="Ogas R."/>
            <person name="Tomko P."/>
            <person name="Gavelis G."/>
            <person name="Widhalm J.R."/>
            <person name="Wisecaver J.H."/>
        </authorList>
    </citation>
    <scope>NUCLEOTIDE SEQUENCE</scope>
    <source>
        <strain evidence="2">ECLA1</strain>
    </source>
</reference>
<organism evidence="2 3">
    <name type="scientific">Elysia crispata</name>
    <name type="common">lettuce slug</name>
    <dbReference type="NCBI Taxonomy" id="231223"/>
    <lineage>
        <taxon>Eukaryota</taxon>
        <taxon>Metazoa</taxon>
        <taxon>Spiralia</taxon>
        <taxon>Lophotrochozoa</taxon>
        <taxon>Mollusca</taxon>
        <taxon>Gastropoda</taxon>
        <taxon>Heterobranchia</taxon>
        <taxon>Euthyneura</taxon>
        <taxon>Panpulmonata</taxon>
        <taxon>Sacoglossa</taxon>
        <taxon>Placobranchoidea</taxon>
        <taxon>Plakobranchidae</taxon>
        <taxon>Elysia</taxon>
    </lineage>
</organism>
<protein>
    <submittedName>
        <fullName evidence="2">Uncharacterized protein</fullName>
    </submittedName>
</protein>
<keyword evidence="1" id="KW-0812">Transmembrane</keyword>
<feature type="transmembrane region" description="Helical" evidence="1">
    <location>
        <begin position="44"/>
        <end position="65"/>
    </location>
</feature>
<evidence type="ECO:0000313" key="2">
    <source>
        <dbReference type="EMBL" id="KAK3763594.1"/>
    </source>
</evidence>
<evidence type="ECO:0000313" key="3">
    <source>
        <dbReference type="Proteomes" id="UP001283361"/>
    </source>
</evidence>
<sequence>MVLTFTTGTPSGIRNGSHVYHRYSKRDEEWFSHLSQYFRWALGWYSYLLLFQVGFKVILVFITVIQVDERVVLTFTTVIEGE</sequence>
<keyword evidence="3" id="KW-1185">Reference proteome</keyword>
<proteinExistence type="predicted"/>
<name>A0AAE0Z653_9GAST</name>
<gene>
    <name evidence="2" type="ORF">RRG08_057017</name>
</gene>
<keyword evidence="1" id="KW-0472">Membrane</keyword>
<dbReference type="Proteomes" id="UP001283361">
    <property type="component" value="Unassembled WGS sequence"/>
</dbReference>
<dbReference type="EMBL" id="JAWDGP010004530">
    <property type="protein sequence ID" value="KAK3763594.1"/>
    <property type="molecule type" value="Genomic_DNA"/>
</dbReference>
<evidence type="ECO:0000256" key="1">
    <source>
        <dbReference type="SAM" id="Phobius"/>
    </source>
</evidence>
<keyword evidence="1" id="KW-1133">Transmembrane helix</keyword>